<evidence type="ECO:0000313" key="10">
    <source>
        <dbReference type="EMBL" id="KAL5108771.1"/>
    </source>
</evidence>
<evidence type="ECO:0000256" key="8">
    <source>
        <dbReference type="SAM" id="MobiDB-lite"/>
    </source>
</evidence>
<evidence type="ECO:0000256" key="7">
    <source>
        <dbReference type="SAM" id="Coils"/>
    </source>
</evidence>
<feature type="coiled-coil region" evidence="7">
    <location>
        <begin position="126"/>
        <end position="153"/>
    </location>
</feature>
<keyword evidence="2" id="KW-0254">Endocytosis</keyword>
<keyword evidence="11" id="KW-1185">Reference proteome</keyword>
<organism evidence="10 11">
    <name type="scientific">Taenia crassiceps</name>
    <dbReference type="NCBI Taxonomy" id="6207"/>
    <lineage>
        <taxon>Eukaryota</taxon>
        <taxon>Metazoa</taxon>
        <taxon>Spiralia</taxon>
        <taxon>Lophotrochozoa</taxon>
        <taxon>Platyhelminthes</taxon>
        <taxon>Cestoda</taxon>
        <taxon>Eucestoda</taxon>
        <taxon>Cyclophyllidea</taxon>
        <taxon>Taeniidae</taxon>
        <taxon>Taenia</taxon>
    </lineage>
</organism>
<dbReference type="Gene3D" id="1.20.1270.60">
    <property type="entry name" value="Arfaptin homology (AH) domain/BAR domain"/>
    <property type="match status" value="1"/>
</dbReference>
<sequence>MQLLSLRRLSRIHNSDQWSTNPDFSSQMSVDDMFSRAFWGEKNMGFESLSQNMKSSFKSTSEFCDFLRDINAIEENYAKALCKLAKQAASYSSAGGLKLWWSLLSSFLEKSISLRSNIESERLNIWRDVQKYLEELQKKQRNLKENESGTQEVVHSFQVATTHLQKAKELYHSRYKEYERICLSETHSARDVEKVETKLKKAQDEYRYSVEKYNNLRIQFVDKMRLSCNHFEEMEVAHLTRMCEFFGRFSEALVQSRSSDLSLVTDFNQQRSLELTPNRLLINMIEERGTGRLEPLPAEFEDVEVAAAFPSSTDEGGCGGSVDAGLASQSSTSRPLHLLSDSNSLRAASALPAFGSQESPITSHQKPLDPSWQSSLSEINGTHGNGLGRRAGILFQRRNRQNSAGLEVDTVSVNSSGSTTGTFAQRLANVRNLARLPRRTSNSPSEMAFKAPQPSTSTCLKVDDEGYNIRPANPWANERSKSSSSSSNSGSSSSSPSEKTFKGLKVNIRPLGDLSPGVADLTLSTSSPLTSLRSSTSLSAHDFRRPHTSADKPFISIPPTTSGTAGIVGGALMGTRSISVSKAPLVPMLPPPPGQDTIFSRRGGRTQLRNESSKTLAITDEANDESFNPFGLLKRDEVTPTPKVVGSWEAIFKTPDDANETYDRLIDLRDDSAEVKTASKPPQAASAVSKVCHAPLAAVEDDDTSSSSPPPQPPPQTVHIPRFSTEPRALPPPIPPLPIAIALTETWRAQFPNGGGSSFTTTERPAQSLFGQVTLAVAREDLRLLTHSQISSLKPLILIFSRARRMSGVQAAFIGVSIQLESVEGARQYRVKIPGDLLYHYLVETQIKTSEENGEEYMRLCLLEYSVEATGLPPPITMCTFWRCEKSITDFRLDYFVQWPKWPSPSSLSSSENYEANASEISCQDLRVNLLVDGGVARMQSRPLGTWNIEQTRASWNIPLTTGDAHQQQHPGVDVSGNIRAKFFLTHGPGTPQPVALQFCRDGGCLPSGAVLSLGAESLPGGSGGGYRLTMCKYRLLGDRYFCDPPVPMRVMTQCLSLPSPPSSKAQSFG</sequence>
<comment type="subcellular location">
    <subcellularLocation>
        <location evidence="5">Membrane</location>
        <location evidence="5">Coated pit</location>
    </subcellularLocation>
</comment>
<reference evidence="10 11" key="1">
    <citation type="journal article" date="2022" name="Front. Cell. Infect. Microbiol.">
        <title>The Genomes of Two Strains of Taenia crassiceps the Animal Model for the Study of Human Cysticercosis.</title>
        <authorList>
            <person name="Bobes R.J."/>
            <person name="Estrada K."/>
            <person name="Rios-Valencia D.G."/>
            <person name="Calderon-Gallegos A."/>
            <person name="de la Torre P."/>
            <person name="Carrero J.C."/>
            <person name="Sanchez-Flores A."/>
            <person name="Laclette J.P."/>
        </authorList>
    </citation>
    <scope>NUCLEOTIDE SEQUENCE [LARGE SCALE GENOMIC DNA]</scope>
    <source>
        <strain evidence="10">WFUcys</strain>
    </source>
</reference>
<dbReference type="InterPro" id="IPR001060">
    <property type="entry name" value="FCH_dom"/>
</dbReference>
<gene>
    <name evidence="10" type="ORF">TcWFU_003770</name>
</gene>
<comment type="similarity">
    <text evidence="1">Belongs to the FCHO family.</text>
</comment>
<name>A0ABR4QGL5_9CEST</name>
<feature type="compositionally biased region" description="Basic and acidic residues" evidence="8">
    <location>
        <begin position="541"/>
        <end position="550"/>
    </location>
</feature>
<evidence type="ECO:0000256" key="3">
    <source>
        <dbReference type="ARBA" id="ARBA00023054"/>
    </source>
</evidence>
<dbReference type="PROSITE" id="PS51741">
    <property type="entry name" value="F_BAR"/>
    <property type="match status" value="1"/>
</dbReference>
<evidence type="ECO:0000313" key="11">
    <source>
        <dbReference type="Proteomes" id="UP001651158"/>
    </source>
</evidence>
<evidence type="ECO:0000256" key="1">
    <source>
        <dbReference type="ARBA" id="ARBA00011064"/>
    </source>
</evidence>
<dbReference type="EMBL" id="JAKROA010000003">
    <property type="protein sequence ID" value="KAL5108771.1"/>
    <property type="molecule type" value="Genomic_DNA"/>
</dbReference>
<evidence type="ECO:0000256" key="5">
    <source>
        <dbReference type="ARBA" id="ARBA00037878"/>
    </source>
</evidence>
<dbReference type="InterPro" id="IPR027267">
    <property type="entry name" value="AH/BAR_dom_sf"/>
</dbReference>
<dbReference type="SUPFAM" id="SSF103657">
    <property type="entry name" value="BAR/IMD domain-like"/>
    <property type="match status" value="1"/>
</dbReference>
<feature type="region of interest" description="Disordered" evidence="8">
    <location>
        <begin position="699"/>
        <end position="735"/>
    </location>
</feature>
<protein>
    <submittedName>
        <fullName evidence="10">F-BAR domain only protein 2</fullName>
    </submittedName>
</protein>
<dbReference type="InterPro" id="IPR054713">
    <property type="entry name" value="GMIP/FCHO2-like_FCH"/>
</dbReference>
<feature type="compositionally biased region" description="Low complexity" evidence="8">
    <location>
        <begin position="523"/>
        <end position="539"/>
    </location>
</feature>
<dbReference type="SMART" id="SM00055">
    <property type="entry name" value="FCH"/>
    <property type="match status" value="1"/>
</dbReference>
<dbReference type="Pfam" id="PF22699">
    <property type="entry name" value="GMIP-like_FCH"/>
    <property type="match status" value="1"/>
</dbReference>
<keyword evidence="3 6" id="KW-0175">Coiled coil</keyword>
<feature type="region of interest" description="Disordered" evidence="8">
    <location>
        <begin position="436"/>
        <end position="500"/>
    </location>
</feature>
<dbReference type="InterPro" id="IPR031160">
    <property type="entry name" value="F_BAR_dom"/>
</dbReference>
<feature type="compositionally biased region" description="Low complexity" evidence="8">
    <location>
        <begin position="482"/>
        <end position="497"/>
    </location>
</feature>
<keyword evidence="4" id="KW-0168">Coated pit</keyword>
<evidence type="ECO:0000256" key="4">
    <source>
        <dbReference type="ARBA" id="ARBA00023176"/>
    </source>
</evidence>
<dbReference type="Pfam" id="PF10291">
    <property type="entry name" value="muHD"/>
    <property type="match status" value="1"/>
</dbReference>
<evidence type="ECO:0000256" key="2">
    <source>
        <dbReference type="ARBA" id="ARBA00022583"/>
    </source>
</evidence>
<evidence type="ECO:0000259" key="9">
    <source>
        <dbReference type="PROSITE" id="PS51741"/>
    </source>
</evidence>
<accession>A0ABR4QGL5</accession>
<dbReference type="PANTHER" id="PTHR23065:SF15">
    <property type="entry name" value="AT02057P"/>
    <property type="match status" value="1"/>
</dbReference>
<feature type="region of interest" description="Disordered" evidence="8">
    <location>
        <begin position="523"/>
        <end position="558"/>
    </location>
</feature>
<feature type="domain" description="F-BAR" evidence="9">
    <location>
        <begin position="28"/>
        <end position="280"/>
    </location>
</feature>
<dbReference type="InterPro" id="IPR018808">
    <property type="entry name" value="Muniscin_C"/>
</dbReference>
<evidence type="ECO:0000256" key="6">
    <source>
        <dbReference type="PROSITE-ProRule" id="PRU01077"/>
    </source>
</evidence>
<comment type="caution">
    <text evidence="10">The sequence shown here is derived from an EMBL/GenBank/DDBJ whole genome shotgun (WGS) entry which is preliminary data.</text>
</comment>
<dbReference type="PANTHER" id="PTHR23065">
    <property type="entry name" value="PROLINE-SERINE-THREONINE PHOSPHATASE INTERACTING PROTEIN 1"/>
    <property type="match status" value="1"/>
</dbReference>
<proteinExistence type="inferred from homology"/>
<dbReference type="Proteomes" id="UP001651158">
    <property type="component" value="Unassembled WGS sequence"/>
</dbReference>
<keyword evidence="4" id="KW-0472">Membrane</keyword>